<dbReference type="EMBL" id="JAVRBG010000001">
    <property type="protein sequence ID" value="MDT0293036.1"/>
    <property type="molecule type" value="Genomic_DNA"/>
</dbReference>
<dbReference type="Gene3D" id="2.40.160.20">
    <property type="match status" value="1"/>
</dbReference>
<reference evidence="3" key="1">
    <citation type="submission" date="2023-07" db="EMBL/GenBank/DDBJ databases">
        <title>Isolating and identifying novel microbial strains from the Mariana Trench.</title>
        <authorList>
            <person name="Fu H."/>
        </authorList>
    </citation>
    <scope>NUCLEOTIDE SEQUENCE [LARGE SCALE GENOMIC DNA]</scope>
    <source>
        <strain evidence="3">T-y2</strain>
    </source>
</reference>
<keyword evidence="3" id="KW-1185">Reference proteome</keyword>
<evidence type="ECO:0000256" key="1">
    <source>
        <dbReference type="SAM" id="SignalP"/>
    </source>
</evidence>
<comment type="caution">
    <text evidence="2">The sequence shown here is derived from an EMBL/GenBank/DDBJ whole genome shotgun (WGS) entry which is preliminary data.</text>
</comment>
<dbReference type="Proteomes" id="UP001182991">
    <property type="component" value="Unassembled WGS sequence"/>
</dbReference>
<evidence type="ECO:0000313" key="3">
    <source>
        <dbReference type="Proteomes" id="UP001182991"/>
    </source>
</evidence>
<keyword evidence="1" id="KW-0732">Signal</keyword>
<dbReference type="SUPFAM" id="SSF56925">
    <property type="entry name" value="OMPA-like"/>
    <property type="match status" value="1"/>
</dbReference>
<feature type="chain" id="PRO_5045174564" description="Outer membrane protein beta-barrel domain-containing protein" evidence="1">
    <location>
        <begin position="21"/>
        <end position="217"/>
    </location>
</feature>
<proteinExistence type="predicted"/>
<protein>
    <recommendedName>
        <fullName evidence="4">Outer membrane protein beta-barrel domain-containing protein</fullName>
    </recommendedName>
</protein>
<dbReference type="RefSeq" id="WP_311400014.1">
    <property type="nucleotide sequence ID" value="NZ_JAVRBG010000001.1"/>
</dbReference>
<name>A0ABU2KEA3_9FLAO</name>
<evidence type="ECO:0000313" key="2">
    <source>
        <dbReference type="EMBL" id="MDT0293036.1"/>
    </source>
</evidence>
<sequence length="217" mass="23111">MKKILLFSAFVFLGLTSATAQLQEGNVMLGADLGNGLLNKSSSGIFGFNFGLNDGAGYSVGINPKVGYFVKDNFMLGGIVNLGFSKSAENNGVSTKATSYGVQALSRYYLTPNEAGVNLTKKGRFFLEANAGFAGVNIKDGPTTNGFVFGAGPGYSYFLNNHVALEGIIKYNGLVGGGNTTYQHSIGLNVGVQVFLFSDTVKNKVDRYEEEIEDEMD</sequence>
<organism evidence="2 3">
    <name type="scientific">Mesonia ostreae</name>
    <dbReference type="NCBI Taxonomy" id="861110"/>
    <lineage>
        <taxon>Bacteria</taxon>
        <taxon>Pseudomonadati</taxon>
        <taxon>Bacteroidota</taxon>
        <taxon>Flavobacteriia</taxon>
        <taxon>Flavobacteriales</taxon>
        <taxon>Flavobacteriaceae</taxon>
        <taxon>Mesonia</taxon>
    </lineage>
</organism>
<feature type="signal peptide" evidence="1">
    <location>
        <begin position="1"/>
        <end position="20"/>
    </location>
</feature>
<evidence type="ECO:0008006" key="4">
    <source>
        <dbReference type="Google" id="ProtNLM"/>
    </source>
</evidence>
<dbReference type="InterPro" id="IPR011250">
    <property type="entry name" value="OMP/PagP_B-barrel"/>
</dbReference>
<accession>A0ABU2KEA3</accession>
<gene>
    <name evidence="2" type="ORF">RLT85_00130</name>
</gene>